<sequence length="81" mass="8489">MIKALSAIAISAFIAAAVFILPGFAPQVEAGAPVALQKSSRLVIHTVDRGCTKQTWPNFSAPCLHGNGAKLEPRFVSADRG</sequence>
<evidence type="ECO:0000313" key="1">
    <source>
        <dbReference type="EMBL" id="SHL06137.1"/>
    </source>
</evidence>
<proteinExistence type="predicted"/>
<dbReference type="AlphaFoldDB" id="A0A1M6XJJ2"/>
<name>A0A1M6XJJ2_9BRAD</name>
<accession>A0A1M6XJJ2</accession>
<evidence type="ECO:0000313" key="2">
    <source>
        <dbReference type="Proteomes" id="UP000189935"/>
    </source>
</evidence>
<protein>
    <submittedName>
        <fullName evidence="1">Uncharacterized protein</fullName>
    </submittedName>
</protein>
<dbReference type="EMBL" id="LT670844">
    <property type="protein sequence ID" value="SHL06137.1"/>
    <property type="molecule type" value="Genomic_DNA"/>
</dbReference>
<reference evidence="1 2" key="1">
    <citation type="submission" date="2016-11" db="EMBL/GenBank/DDBJ databases">
        <authorList>
            <person name="Jaros S."/>
            <person name="Januszkiewicz K."/>
            <person name="Wedrychowicz H."/>
        </authorList>
    </citation>
    <scope>NUCLEOTIDE SEQUENCE [LARGE SCALE GENOMIC DNA]</scope>
    <source>
        <strain evidence="1 2">GAS499</strain>
    </source>
</reference>
<dbReference type="RefSeq" id="WP_079542236.1">
    <property type="nucleotide sequence ID" value="NZ_LT670844.1"/>
</dbReference>
<gene>
    <name evidence="1" type="ORF">SAMN05444159_4888</name>
</gene>
<organism evidence="1 2">
    <name type="scientific">Bradyrhizobium lablabi</name>
    <dbReference type="NCBI Taxonomy" id="722472"/>
    <lineage>
        <taxon>Bacteria</taxon>
        <taxon>Pseudomonadati</taxon>
        <taxon>Pseudomonadota</taxon>
        <taxon>Alphaproteobacteria</taxon>
        <taxon>Hyphomicrobiales</taxon>
        <taxon>Nitrobacteraceae</taxon>
        <taxon>Bradyrhizobium</taxon>
    </lineage>
</organism>
<dbReference type="Proteomes" id="UP000189935">
    <property type="component" value="Chromosome I"/>
</dbReference>